<dbReference type="Proteomes" id="UP001156973">
    <property type="component" value="Segment"/>
</dbReference>
<keyword evidence="3" id="KW-1185">Reference proteome</keyword>
<name>A0A976YF71_9CAUD</name>
<reference evidence="2 3" key="1">
    <citation type="submission" date="2022-05" db="EMBL/GenBank/DDBJ databases">
        <title>Diverse viruses of marine archaea discovered using metagenomics.</title>
        <authorList>
            <person name="Zhou Y."/>
        </authorList>
    </citation>
    <scope>NUCLEOTIDE SEQUENCE [LARGE SCALE GENOMIC DNA]</scope>
    <source>
        <strain evidence="2">YSH_922147</strain>
    </source>
</reference>
<organism evidence="2 3">
    <name type="scientific">Nitrososphaeria virus YSH_922147</name>
    <dbReference type="NCBI Taxonomy" id="3071323"/>
    <lineage>
        <taxon>Viruses</taxon>
        <taxon>Duplodnaviria</taxon>
        <taxon>Heunggongvirae</taxon>
        <taxon>Uroviricota</taxon>
        <taxon>Caudoviricetes</taxon>
        <taxon>Juravirales</taxon>
        <taxon>Yangangviridae</taxon>
        <taxon>Mathaucavirus</taxon>
        <taxon>Mathaucavirus yangshanense</taxon>
    </lineage>
</organism>
<keyword evidence="1" id="KW-0175">Coiled coil</keyword>
<sequence>MTDPQSSLDRLLKLKDEILVAKFKRIRDGTISLVGLEKEYHSLKKEIQGLIEKGESLINAHDDVFELGERKYWDIKKFGSFFKVETRMEYDKLHCEKIINLIIHAFQMNLDSELEQQNKALTEQVKTSSKNYQELMETYSKKVEEAHKLKEQVKQLQEELAKYQLKCNHSCDCTDCQLRCLKCESERIQNKYKSERDQLKSKIEKMTEFIENEVYYELDNTLLKEKTYPEWKEILGENDKK</sequence>
<dbReference type="EMBL" id="ON649701">
    <property type="protein sequence ID" value="UVF62424.1"/>
    <property type="molecule type" value="Genomic_DNA"/>
</dbReference>
<dbReference type="KEGG" id="vg:80544975"/>
<evidence type="ECO:0000256" key="1">
    <source>
        <dbReference type="SAM" id="Coils"/>
    </source>
</evidence>
<accession>A0A976YF71</accession>
<proteinExistence type="predicted"/>
<feature type="coiled-coil region" evidence="1">
    <location>
        <begin position="118"/>
        <end position="205"/>
    </location>
</feature>
<evidence type="ECO:0000313" key="3">
    <source>
        <dbReference type="Proteomes" id="UP001156973"/>
    </source>
</evidence>
<protein>
    <submittedName>
        <fullName evidence="2">Uncharacterized protein</fullName>
    </submittedName>
</protein>
<evidence type="ECO:0000313" key="2">
    <source>
        <dbReference type="EMBL" id="UVF62424.1"/>
    </source>
</evidence>